<reference evidence="5 6" key="1">
    <citation type="submission" date="2024-08" db="EMBL/GenBank/DDBJ databases">
        <title>The draft genome of Apodemus speciosus.</title>
        <authorList>
            <person name="Nabeshima K."/>
            <person name="Suzuki S."/>
            <person name="Onuma M."/>
        </authorList>
    </citation>
    <scope>NUCLEOTIDE SEQUENCE [LARGE SCALE GENOMIC DNA]</scope>
    <source>
        <strain evidence="5">IB14-021</strain>
    </source>
</reference>
<dbReference type="InterPro" id="IPR013154">
    <property type="entry name" value="ADH-like_N"/>
</dbReference>
<evidence type="ECO:0000313" key="5">
    <source>
        <dbReference type="EMBL" id="GAB1288163.1"/>
    </source>
</evidence>
<dbReference type="PROSITE" id="PS00059">
    <property type="entry name" value="ADH_ZINC"/>
    <property type="match status" value="1"/>
</dbReference>
<dbReference type="PANTHER" id="PTHR43880:SF51">
    <property type="entry name" value="ALCOHOL DEHYDROGENASE 6B (CLASS V)"/>
    <property type="match status" value="1"/>
</dbReference>
<name>A0ABQ0EM44_APOSI</name>
<keyword evidence="2" id="KW-0862">Zinc</keyword>
<evidence type="ECO:0000259" key="4">
    <source>
        <dbReference type="Pfam" id="PF08240"/>
    </source>
</evidence>
<dbReference type="PANTHER" id="PTHR43880">
    <property type="entry name" value="ALCOHOL DEHYDROGENASE"/>
    <property type="match status" value="1"/>
</dbReference>
<dbReference type="Proteomes" id="UP001623349">
    <property type="component" value="Unassembled WGS sequence"/>
</dbReference>
<dbReference type="Gene3D" id="3.90.180.10">
    <property type="entry name" value="Medium-chain alcohol dehydrogenases, catalytic domain"/>
    <property type="match status" value="1"/>
</dbReference>
<dbReference type="Pfam" id="PF08240">
    <property type="entry name" value="ADH_N"/>
    <property type="match status" value="1"/>
</dbReference>
<keyword evidence="1" id="KW-0479">Metal-binding</keyword>
<dbReference type="EMBL" id="BAAFST010000003">
    <property type="protein sequence ID" value="GAB1288163.1"/>
    <property type="molecule type" value="Genomic_DNA"/>
</dbReference>
<sequence>MEQVSLATKTSGNVITCRAAVAWTTNAPLSIEEVQVDPPKAGEVRVKIISSGICGTDNHIIEGKMKTPFPAILGHEGAGVVESIGQGVTTVKPGDQTRVYLYIEEGSILYTIAPIPNSFFDSSPKRDKVLMFPLPECRECIYCLHPKGNF</sequence>
<evidence type="ECO:0000256" key="2">
    <source>
        <dbReference type="ARBA" id="ARBA00022833"/>
    </source>
</evidence>
<dbReference type="InterPro" id="IPR011032">
    <property type="entry name" value="GroES-like_sf"/>
</dbReference>
<accession>A0ABQ0EM44</accession>
<evidence type="ECO:0000313" key="6">
    <source>
        <dbReference type="Proteomes" id="UP001623349"/>
    </source>
</evidence>
<keyword evidence="3" id="KW-0560">Oxidoreductase</keyword>
<protein>
    <submittedName>
        <fullName evidence="5">Alcohol dehydrogenase 6B (Class V)</fullName>
    </submittedName>
</protein>
<proteinExistence type="predicted"/>
<dbReference type="InterPro" id="IPR002328">
    <property type="entry name" value="ADH_Zn_CS"/>
</dbReference>
<evidence type="ECO:0000256" key="1">
    <source>
        <dbReference type="ARBA" id="ARBA00022723"/>
    </source>
</evidence>
<feature type="domain" description="Alcohol dehydrogenase-like N-terminal" evidence="4">
    <location>
        <begin position="41"/>
        <end position="97"/>
    </location>
</feature>
<gene>
    <name evidence="5" type="ORF">APTSU1_000339300</name>
</gene>
<dbReference type="SUPFAM" id="SSF50129">
    <property type="entry name" value="GroES-like"/>
    <property type="match status" value="1"/>
</dbReference>
<organism evidence="5 6">
    <name type="scientific">Apodemus speciosus</name>
    <name type="common">Large Japanese field mouse</name>
    <dbReference type="NCBI Taxonomy" id="105296"/>
    <lineage>
        <taxon>Eukaryota</taxon>
        <taxon>Metazoa</taxon>
        <taxon>Chordata</taxon>
        <taxon>Craniata</taxon>
        <taxon>Vertebrata</taxon>
        <taxon>Euteleostomi</taxon>
        <taxon>Mammalia</taxon>
        <taxon>Eutheria</taxon>
        <taxon>Euarchontoglires</taxon>
        <taxon>Glires</taxon>
        <taxon>Rodentia</taxon>
        <taxon>Myomorpha</taxon>
        <taxon>Muroidea</taxon>
        <taxon>Muridae</taxon>
        <taxon>Murinae</taxon>
        <taxon>Apodemus</taxon>
    </lineage>
</organism>
<keyword evidence="6" id="KW-1185">Reference proteome</keyword>
<comment type="caution">
    <text evidence="5">The sequence shown here is derived from an EMBL/GenBank/DDBJ whole genome shotgun (WGS) entry which is preliminary data.</text>
</comment>
<evidence type="ECO:0000256" key="3">
    <source>
        <dbReference type="ARBA" id="ARBA00023002"/>
    </source>
</evidence>